<dbReference type="PANTHER" id="PTHR43214:SF24">
    <property type="entry name" value="TRANSCRIPTIONAL REGULATORY PROTEIN NARL-RELATED"/>
    <property type="match status" value="1"/>
</dbReference>
<dbReference type="RefSeq" id="WP_121160155.1">
    <property type="nucleotide sequence ID" value="NZ_RBKT01000001.1"/>
</dbReference>
<evidence type="ECO:0000256" key="3">
    <source>
        <dbReference type="ARBA" id="ARBA00023125"/>
    </source>
</evidence>
<evidence type="ECO:0000256" key="5">
    <source>
        <dbReference type="PROSITE-ProRule" id="PRU00169"/>
    </source>
</evidence>
<keyword evidence="9" id="KW-1185">Reference proteome</keyword>
<dbReference type="AlphaFoldDB" id="A0A495JSY4"/>
<evidence type="ECO:0000313" key="8">
    <source>
        <dbReference type="EMBL" id="RKR92107.1"/>
    </source>
</evidence>
<comment type="caution">
    <text evidence="8">The sequence shown here is derived from an EMBL/GenBank/DDBJ whole genome shotgun (WGS) entry which is preliminary data.</text>
</comment>
<dbReference type="GO" id="GO:0003677">
    <property type="term" value="F:DNA binding"/>
    <property type="evidence" value="ECO:0007669"/>
    <property type="project" value="UniProtKB-KW"/>
</dbReference>
<evidence type="ECO:0000313" key="9">
    <source>
        <dbReference type="Proteomes" id="UP000277671"/>
    </source>
</evidence>
<reference evidence="8 9" key="1">
    <citation type="submission" date="2018-10" db="EMBL/GenBank/DDBJ databases">
        <title>Sequencing the genomes of 1000 actinobacteria strains.</title>
        <authorList>
            <person name="Klenk H.-P."/>
        </authorList>
    </citation>
    <scope>NUCLEOTIDE SEQUENCE [LARGE SCALE GENOMIC DNA]</scope>
    <source>
        <strain evidence="8 9">DSM 45175</strain>
    </source>
</reference>
<dbReference type="GO" id="GO:0000160">
    <property type="term" value="P:phosphorelay signal transduction system"/>
    <property type="evidence" value="ECO:0007669"/>
    <property type="project" value="InterPro"/>
</dbReference>
<dbReference type="SMART" id="SM00421">
    <property type="entry name" value="HTH_LUXR"/>
    <property type="match status" value="1"/>
</dbReference>
<evidence type="ECO:0000259" key="7">
    <source>
        <dbReference type="PROSITE" id="PS50110"/>
    </source>
</evidence>
<dbReference type="Pfam" id="PF00196">
    <property type="entry name" value="GerE"/>
    <property type="match status" value="1"/>
</dbReference>
<dbReference type="PANTHER" id="PTHR43214">
    <property type="entry name" value="TWO-COMPONENT RESPONSE REGULATOR"/>
    <property type="match status" value="1"/>
</dbReference>
<accession>A0A495JSY4</accession>
<evidence type="ECO:0000256" key="1">
    <source>
        <dbReference type="ARBA" id="ARBA00022553"/>
    </source>
</evidence>
<dbReference type="InterPro" id="IPR011006">
    <property type="entry name" value="CheY-like_superfamily"/>
</dbReference>
<dbReference type="EMBL" id="RBKT01000001">
    <property type="protein sequence ID" value="RKR92107.1"/>
    <property type="molecule type" value="Genomic_DNA"/>
</dbReference>
<feature type="domain" description="HTH luxR-type" evidence="6">
    <location>
        <begin position="152"/>
        <end position="217"/>
    </location>
</feature>
<dbReference type="SUPFAM" id="SSF52172">
    <property type="entry name" value="CheY-like"/>
    <property type="match status" value="1"/>
</dbReference>
<evidence type="ECO:0000259" key="6">
    <source>
        <dbReference type="PROSITE" id="PS50043"/>
    </source>
</evidence>
<keyword evidence="1 5" id="KW-0597">Phosphoprotein</keyword>
<sequence length="227" mass="24330">MTIRVLLADDQNLIRAGFRVLVDSAPDLEVVGEATTGVEAVALARTTRADVVLMDIRMPELDGLEATRQITEDESLVGVRVLILTTFEVDEYVLQALRAGASGFLGKGVDPAELLDAIRVVARGDALLSPVATKGLIARFLSQPEDSATANVPIQLETLTEREREVLMLVAAGLSNDAIAERLVVSPLTAKTHVNRAMAKLGARDRAQLVVIAYQSGLVRPSEPPSR</sequence>
<dbReference type="InterPro" id="IPR000792">
    <property type="entry name" value="Tscrpt_reg_LuxR_C"/>
</dbReference>
<feature type="modified residue" description="4-aspartylphosphate" evidence="5">
    <location>
        <position position="55"/>
    </location>
</feature>
<organism evidence="8 9">
    <name type="scientific">Micromonospora pisi</name>
    <dbReference type="NCBI Taxonomy" id="589240"/>
    <lineage>
        <taxon>Bacteria</taxon>
        <taxon>Bacillati</taxon>
        <taxon>Actinomycetota</taxon>
        <taxon>Actinomycetes</taxon>
        <taxon>Micromonosporales</taxon>
        <taxon>Micromonosporaceae</taxon>
        <taxon>Micromonospora</taxon>
    </lineage>
</organism>
<dbReference type="CDD" id="cd17535">
    <property type="entry name" value="REC_NarL-like"/>
    <property type="match status" value="1"/>
</dbReference>
<dbReference type="PROSITE" id="PS50110">
    <property type="entry name" value="RESPONSE_REGULATORY"/>
    <property type="match status" value="1"/>
</dbReference>
<dbReference type="OrthoDB" id="9808843at2"/>
<dbReference type="InterPro" id="IPR058245">
    <property type="entry name" value="NreC/VraR/RcsB-like_REC"/>
</dbReference>
<feature type="domain" description="Response regulatory" evidence="7">
    <location>
        <begin position="4"/>
        <end position="122"/>
    </location>
</feature>
<keyword evidence="4" id="KW-0804">Transcription</keyword>
<dbReference type="CDD" id="cd06170">
    <property type="entry name" value="LuxR_C_like"/>
    <property type="match status" value="1"/>
</dbReference>
<dbReference type="Pfam" id="PF00072">
    <property type="entry name" value="Response_reg"/>
    <property type="match status" value="1"/>
</dbReference>
<protein>
    <submittedName>
        <fullName evidence="8">LuxR family two component transcriptional regulator</fullName>
    </submittedName>
</protein>
<dbReference type="InterPro" id="IPR039420">
    <property type="entry name" value="WalR-like"/>
</dbReference>
<evidence type="ECO:0000256" key="4">
    <source>
        <dbReference type="ARBA" id="ARBA00023163"/>
    </source>
</evidence>
<dbReference type="PRINTS" id="PR00038">
    <property type="entry name" value="HTHLUXR"/>
</dbReference>
<keyword evidence="3" id="KW-0238">DNA-binding</keyword>
<dbReference type="Proteomes" id="UP000277671">
    <property type="component" value="Unassembled WGS sequence"/>
</dbReference>
<dbReference type="Gene3D" id="3.40.50.2300">
    <property type="match status" value="1"/>
</dbReference>
<dbReference type="GO" id="GO:0006355">
    <property type="term" value="P:regulation of DNA-templated transcription"/>
    <property type="evidence" value="ECO:0007669"/>
    <property type="project" value="InterPro"/>
</dbReference>
<name>A0A495JSY4_9ACTN</name>
<dbReference type="PROSITE" id="PS50043">
    <property type="entry name" value="HTH_LUXR_2"/>
    <property type="match status" value="1"/>
</dbReference>
<dbReference type="SMART" id="SM00448">
    <property type="entry name" value="REC"/>
    <property type="match status" value="1"/>
</dbReference>
<evidence type="ECO:0000256" key="2">
    <source>
        <dbReference type="ARBA" id="ARBA00023015"/>
    </source>
</evidence>
<gene>
    <name evidence="8" type="ORF">BDK92_6539</name>
</gene>
<proteinExistence type="predicted"/>
<keyword evidence="2" id="KW-0805">Transcription regulation</keyword>
<dbReference type="InterPro" id="IPR016032">
    <property type="entry name" value="Sig_transdc_resp-reg_C-effctor"/>
</dbReference>
<dbReference type="SUPFAM" id="SSF46894">
    <property type="entry name" value="C-terminal effector domain of the bipartite response regulators"/>
    <property type="match status" value="1"/>
</dbReference>
<dbReference type="InterPro" id="IPR001789">
    <property type="entry name" value="Sig_transdc_resp-reg_receiver"/>
</dbReference>